<evidence type="ECO:0000256" key="1">
    <source>
        <dbReference type="SAM" id="Coils"/>
    </source>
</evidence>
<dbReference type="EMBL" id="CAKKNE010000002">
    <property type="protein sequence ID" value="CAH0369935.1"/>
    <property type="molecule type" value="Genomic_DNA"/>
</dbReference>
<evidence type="ECO:0000256" key="2">
    <source>
        <dbReference type="SAM" id="MobiDB-lite"/>
    </source>
</evidence>
<keyword evidence="5" id="KW-1185">Reference proteome</keyword>
<keyword evidence="1" id="KW-0175">Coiled coil</keyword>
<feature type="transmembrane region" description="Helical" evidence="3">
    <location>
        <begin position="166"/>
        <end position="189"/>
    </location>
</feature>
<dbReference type="AlphaFoldDB" id="A0A8J2SDJ3"/>
<feature type="transmembrane region" description="Helical" evidence="3">
    <location>
        <begin position="97"/>
        <end position="121"/>
    </location>
</feature>
<feature type="compositionally biased region" description="Acidic residues" evidence="2">
    <location>
        <begin position="488"/>
        <end position="507"/>
    </location>
</feature>
<feature type="compositionally biased region" description="Basic and acidic residues" evidence="2">
    <location>
        <begin position="432"/>
        <end position="452"/>
    </location>
</feature>
<organism evidence="4 5">
    <name type="scientific">Pelagomonas calceolata</name>
    <dbReference type="NCBI Taxonomy" id="35677"/>
    <lineage>
        <taxon>Eukaryota</taxon>
        <taxon>Sar</taxon>
        <taxon>Stramenopiles</taxon>
        <taxon>Ochrophyta</taxon>
        <taxon>Pelagophyceae</taxon>
        <taxon>Pelagomonadales</taxon>
        <taxon>Pelagomonadaceae</taxon>
        <taxon>Pelagomonas</taxon>
    </lineage>
</organism>
<proteinExistence type="predicted"/>
<reference evidence="4" key="1">
    <citation type="submission" date="2021-11" db="EMBL/GenBank/DDBJ databases">
        <authorList>
            <consortium name="Genoscope - CEA"/>
            <person name="William W."/>
        </authorList>
    </citation>
    <scope>NUCLEOTIDE SEQUENCE</scope>
</reference>
<comment type="caution">
    <text evidence="4">The sequence shown here is derived from an EMBL/GenBank/DDBJ whole genome shotgun (WGS) entry which is preliminary data.</text>
</comment>
<evidence type="ECO:0000256" key="3">
    <source>
        <dbReference type="SAM" id="Phobius"/>
    </source>
</evidence>
<accession>A0A8J2SDJ3</accession>
<keyword evidence="3" id="KW-0812">Transmembrane</keyword>
<name>A0A8J2SDJ3_9STRA</name>
<feature type="transmembrane region" description="Helical" evidence="3">
    <location>
        <begin position="195"/>
        <end position="211"/>
    </location>
</feature>
<keyword evidence="3" id="KW-0472">Membrane</keyword>
<feature type="region of interest" description="Disordered" evidence="2">
    <location>
        <begin position="432"/>
        <end position="518"/>
    </location>
</feature>
<evidence type="ECO:0000313" key="5">
    <source>
        <dbReference type="Proteomes" id="UP000789595"/>
    </source>
</evidence>
<keyword evidence="3" id="KW-1133">Transmembrane helix</keyword>
<evidence type="ECO:0000313" key="4">
    <source>
        <dbReference type="EMBL" id="CAH0369935.1"/>
    </source>
</evidence>
<dbReference type="Proteomes" id="UP000789595">
    <property type="component" value="Unassembled WGS sequence"/>
</dbReference>
<feature type="transmembrane region" description="Helical" evidence="3">
    <location>
        <begin position="232"/>
        <end position="253"/>
    </location>
</feature>
<protein>
    <submittedName>
        <fullName evidence="4">Uncharacterized protein</fullName>
    </submittedName>
</protein>
<feature type="coiled-coil region" evidence="1">
    <location>
        <begin position="321"/>
        <end position="359"/>
    </location>
</feature>
<sequence length="541" mass="61172">MDRGDRLAREMQERVNDGRLRELEGLRHRLNRIADDDDDYYSDEKMKERFRQEPPDEFVCGVALPKTNGVRWWTPAGCPPWIELLFMGVQWFQTISIFAYPVFLYRSFGLVPLLLRIWLIVPLGQHLEYSFMDSGANKGTAFGTVQCLYVASYLFAATVDRDDWPVLGYCMLFVMYLWAVGFGTCLLEASIGRSLWAACAVYTQLLCSVVRRVRDRTWPDPRGMWAALTGRYALLAIVLFATWVGMGMLGHALEAREKEKKSRWDRDEQGRELRRRLAQLLGVTEEDLDDIAKPGDGASGEVVAKRLGERLRMGNEDRRARRDAEQRVKDAAREVQKELMKLNAFAATARREASEARQEAKDRTTVELGGRRFAVDDAEGLKACLRNNAEVFEASEAKAAAAANVPQEVRDARERRLGRELAAHLFRADPDAMRRLRRRHDDDEPTDTEPKPRVAPGAVPVTTVRGPDGSMRVQGARVLYHNANNDESSSESESEETASDDSSDDDEQLHPYGAKPDLGAALAALKDDYKDGDIIRPWDPD</sequence>
<feature type="transmembrane region" description="Helical" evidence="3">
    <location>
        <begin position="141"/>
        <end position="159"/>
    </location>
</feature>
<gene>
    <name evidence="4" type="ORF">PECAL_2P30800</name>
</gene>